<evidence type="ECO:0000256" key="6">
    <source>
        <dbReference type="RuleBase" id="RU000481"/>
    </source>
</evidence>
<dbReference type="Pfam" id="PF00155">
    <property type="entry name" value="Aminotran_1_2"/>
    <property type="match status" value="1"/>
</dbReference>
<evidence type="ECO:0000313" key="9">
    <source>
        <dbReference type="Proteomes" id="UP000294802"/>
    </source>
</evidence>
<dbReference type="InterPro" id="IPR004838">
    <property type="entry name" value="NHTrfase_class1_PyrdxlP-BS"/>
</dbReference>
<evidence type="ECO:0000313" key="8">
    <source>
        <dbReference type="EMBL" id="TDM12418.1"/>
    </source>
</evidence>
<dbReference type="PROSITE" id="PS00105">
    <property type="entry name" value="AA_TRANSFER_CLASS_1"/>
    <property type="match status" value="1"/>
</dbReference>
<gene>
    <name evidence="8" type="ORF">ERX29_03585</name>
</gene>
<proteinExistence type="inferred from homology"/>
<dbReference type="GO" id="GO:0006520">
    <property type="term" value="P:amino acid metabolic process"/>
    <property type="evidence" value="ECO:0007669"/>
    <property type="project" value="InterPro"/>
</dbReference>
<dbReference type="InterPro" id="IPR015422">
    <property type="entry name" value="PyrdxlP-dep_Trfase_small"/>
</dbReference>
<sequence length="386" mass="42798">MALTLNPNAEKLDVPGIRKFSNRLSEFPDAINLTVGQPDFKTPDIVKQAFIEAVTHDYTTYSHNQGLYELRAAVSQFMSEKYDARYTADNILITNGASEAIDTVFRTILVPGDEVILPGPIYAGYIPVIENMGAKVVLIDTTQNHCKVTPQMIAEAVSKKTKAVMLNYPNNPTGTILSAEETAELAYYLAEQNFYTISDEIYSENTFNRKHVSFGAFASLKDKLLLINGLSKSHAMTGFRIGFCMGPAELMSHITIVHAYNCICANVPAQHAAITAVTSAKDAAYAMNKIYIDRRDYCIDRLAAMNLQCFQPDGAFYLFIDIRSFNMNSFDFANLALEKYGVVLVPGSTFTDAGEGYVRLSYAYHKDVLTVGLDRLEAMITDLSHK</sequence>
<reference evidence="8 9" key="1">
    <citation type="submission" date="2019-01" db="EMBL/GenBank/DDBJ databases">
        <title>Draft genome sequences of the type strains of six Macrococcus species.</title>
        <authorList>
            <person name="Mazhar S."/>
            <person name="Altermann E."/>
            <person name="Hill C."/>
            <person name="Mcauliffe O."/>
        </authorList>
    </citation>
    <scope>NUCLEOTIDE SEQUENCE [LARGE SCALE GENOMIC DNA]</scope>
    <source>
        <strain evidence="8 9">CCM4815</strain>
    </source>
</reference>
<organism evidence="8 9">
    <name type="scientific">Macrococcus lamae</name>
    <dbReference type="NCBI Taxonomy" id="198484"/>
    <lineage>
        <taxon>Bacteria</taxon>
        <taxon>Bacillati</taxon>
        <taxon>Bacillota</taxon>
        <taxon>Bacilli</taxon>
        <taxon>Bacillales</taxon>
        <taxon>Staphylococcaceae</taxon>
        <taxon>Macrococcus</taxon>
    </lineage>
</organism>
<comment type="similarity">
    <text evidence="2 6">Belongs to the class-I pyridoxal-phosphate-dependent aminotransferase family.</text>
</comment>
<dbReference type="Gene3D" id="3.90.1150.10">
    <property type="entry name" value="Aspartate Aminotransferase, domain 1"/>
    <property type="match status" value="1"/>
</dbReference>
<dbReference type="InterPro" id="IPR015421">
    <property type="entry name" value="PyrdxlP-dep_Trfase_major"/>
</dbReference>
<evidence type="ECO:0000256" key="4">
    <source>
        <dbReference type="ARBA" id="ARBA00022679"/>
    </source>
</evidence>
<name>A0A4R6BVI9_9STAP</name>
<dbReference type="GO" id="GO:0030170">
    <property type="term" value="F:pyridoxal phosphate binding"/>
    <property type="evidence" value="ECO:0007669"/>
    <property type="project" value="InterPro"/>
</dbReference>
<dbReference type="InterPro" id="IPR015424">
    <property type="entry name" value="PyrdxlP-dep_Trfase"/>
</dbReference>
<evidence type="ECO:0000256" key="1">
    <source>
        <dbReference type="ARBA" id="ARBA00001933"/>
    </source>
</evidence>
<dbReference type="InterPro" id="IPR004839">
    <property type="entry name" value="Aminotransferase_I/II_large"/>
</dbReference>
<dbReference type="GO" id="GO:0008483">
    <property type="term" value="F:transaminase activity"/>
    <property type="evidence" value="ECO:0007669"/>
    <property type="project" value="UniProtKB-KW"/>
</dbReference>
<dbReference type="AlphaFoldDB" id="A0A4R6BVI9"/>
<evidence type="ECO:0000259" key="7">
    <source>
        <dbReference type="Pfam" id="PF00155"/>
    </source>
</evidence>
<comment type="caution">
    <text evidence="8">The sequence shown here is derived from an EMBL/GenBank/DDBJ whole genome shotgun (WGS) entry which is preliminary data.</text>
</comment>
<evidence type="ECO:0000256" key="3">
    <source>
        <dbReference type="ARBA" id="ARBA00022576"/>
    </source>
</evidence>
<dbReference type="PANTHER" id="PTHR46383:SF4">
    <property type="entry name" value="AMINOTRANSFERASE"/>
    <property type="match status" value="1"/>
</dbReference>
<dbReference type="Gene3D" id="3.40.640.10">
    <property type="entry name" value="Type I PLP-dependent aspartate aminotransferase-like (Major domain)"/>
    <property type="match status" value="1"/>
</dbReference>
<feature type="domain" description="Aminotransferase class I/classII large" evidence="7">
    <location>
        <begin position="29"/>
        <end position="367"/>
    </location>
</feature>
<dbReference type="Proteomes" id="UP000294802">
    <property type="component" value="Unassembled WGS sequence"/>
</dbReference>
<dbReference type="SUPFAM" id="SSF53383">
    <property type="entry name" value="PLP-dependent transferases"/>
    <property type="match status" value="1"/>
</dbReference>
<keyword evidence="5" id="KW-0663">Pyridoxal phosphate</keyword>
<dbReference type="PANTHER" id="PTHR46383">
    <property type="entry name" value="ASPARTATE AMINOTRANSFERASE"/>
    <property type="match status" value="1"/>
</dbReference>
<dbReference type="EMBL" id="SCWB01000004">
    <property type="protein sequence ID" value="TDM12418.1"/>
    <property type="molecule type" value="Genomic_DNA"/>
</dbReference>
<protein>
    <recommendedName>
        <fullName evidence="6">Aminotransferase</fullName>
        <ecNumber evidence="6">2.6.1.-</ecNumber>
    </recommendedName>
</protein>
<dbReference type="RefSeq" id="WP_133443323.1">
    <property type="nucleotide sequence ID" value="NZ_SCWB01000004.1"/>
</dbReference>
<keyword evidence="3 6" id="KW-0032">Aminotransferase</keyword>
<accession>A0A4R6BVI9</accession>
<keyword evidence="4 6" id="KW-0808">Transferase</keyword>
<evidence type="ECO:0000256" key="5">
    <source>
        <dbReference type="ARBA" id="ARBA00022898"/>
    </source>
</evidence>
<comment type="cofactor">
    <cofactor evidence="1 6">
        <name>pyridoxal 5'-phosphate</name>
        <dbReference type="ChEBI" id="CHEBI:597326"/>
    </cofactor>
</comment>
<dbReference type="InterPro" id="IPR050596">
    <property type="entry name" value="AspAT/PAT-like"/>
</dbReference>
<dbReference type="FunFam" id="3.40.640.10:FF:000033">
    <property type="entry name" value="Aspartate aminotransferase"/>
    <property type="match status" value="1"/>
</dbReference>
<dbReference type="EC" id="2.6.1.-" evidence="6"/>
<dbReference type="OrthoDB" id="9802328at2"/>
<evidence type="ECO:0000256" key="2">
    <source>
        <dbReference type="ARBA" id="ARBA00007441"/>
    </source>
</evidence>
<dbReference type="CDD" id="cd00609">
    <property type="entry name" value="AAT_like"/>
    <property type="match status" value="1"/>
</dbReference>
<keyword evidence="9" id="KW-1185">Reference proteome</keyword>